<feature type="signal peptide" evidence="3">
    <location>
        <begin position="1"/>
        <end position="33"/>
    </location>
</feature>
<dbReference type="InterPro" id="IPR001434">
    <property type="entry name" value="OmcB-like_DUF11"/>
</dbReference>
<evidence type="ECO:0000313" key="6">
    <source>
        <dbReference type="Proteomes" id="UP000231098"/>
    </source>
</evidence>
<evidence type="ECO:0000313" key="5">
    <source>
        <dbReference type="EMBL" id="PIS21468.1"/>
    </source>
</evidence>
<evidence type="ECO:0000256" key="2">
    <source>
        <dbReference type="SAM" id="Phobius"/>
    </source>
</evidence>
<feature type="chain" id="PRO_5013701967" description="DUF11 domain-containing protein" evidence="3">
    <location>
        <begin position="34"/>
        <end position="591"/>
    </location>
</feature>
<feature type="domain" description="DUF11" evidence="4">
    <location>
        <begin position="411"/>
        <end position="515"/>
    </location>
</feature>
<evidence type="ECO:0000256" key="1">
    <source>
        <dbReference type="SAM" id="MobiDB-lite"/>
    </source>
</evidence>
<sequence>MKFITNKKISKGGSLLLSVFLIAQSFSPIFTYASESSESATPEITETTEEASPSGEANINTGDTEAGSNTENVVNTNLTGTGSFESITITGEHEGDIVIESNGPQTEFSGEVSNELSGDVKNDVAVDAISGENAASGNNGDVSITTGNAAASANIFNLVNFNVTGSGWQVFMVNIFGELIGNIVIDPAFYEQVQNGTGSYRLVIVENESTAYVVNNISVTANSGGNVASGNNGDVKIETGEAQSVSKVLDMINTNIYGENFFFLIVNNLGQWVGKVVELDCTTSDCPADPSTVYSYGRIGECNGDCPSYLFVNNNSEANVENNVFVSANTGDNSANGNNGNVLIKTGNAYASVRIIDIINSNITGRNFFFGMINNFGSWFGNLVFGACGGPDDGDDEEEEEEIIIPSEGPDLVIVKENTSEGALAGGNTLTFKISVKNYGKAMARNVTLFDKLYDPNKTELTNQSWYLGEILPGEEVIVEYTIFLSKEAPLGLYENKAHANGKDLGDRDVESGEASSVFTVIGGGVVIATGGPEQLSASSDVLGAKVTPATGSNEWELMLASILLLVAGALLKKSLFFYGYRQSKFRFAFA</sequence>
<gene>
    <name evidence="5" type="ORF">COT51_02575</name>
</gene>
<feature type="compositionally biased region" description="Polar residues" evidence="1">
    <location>
        <begin position="55"/>
        <end position="72"/>
    </location>
</feature>
<protein>
    <recommendedName>
        <fullName evidence="4">DUF11 domain-containing protein</fullName>
    </recommendedName>
</protein>
<feature type="transmembrane region" description="Helical" evidence="2">
    <location>
        <begin position="558"/>
        <end position="581"/>
    </location>
</feature>
<dbReference type="Proteomes" id="UP000231098">
    <property type="component" value="Unassembled WGS sequence"/>
</dbReference>
<evidence type="ECO:0000259" key="4">
    <source>
        <dbReference type="Pfam" id="PF01345"/>
    </source>
</evidence>
<feature type="compositionally biased region" description="Low complexity" evidence="1">
    <location>
        <begin position="34"/>
        <end position="54"/>
    </location>
</feature>
<keyword evidence="2" id="KW-0472">Membrane</keyword>
<organism evidence="5 6">
    <name type="scientific">candidate division WWE3 bacterium CG08_land_8_20_14_0_20_41_15</name>
    <dbReference type="NCBI Taxonomy" id="1975086"/>
    <lineage>
        <taxon>Bacteria</taxon>
        <taxon>Katanobacteria</taxon>
    </lineage>
</organism>
<dbReference type="Pfam" id="PF01345">
    <property type="entry name" value="DUF11"/>
    <property type="match status" value="1"/>
</dbReference>
<keyword evidence="2" id="KW-0812">Transmembrane</keyword>
<accession>A0A2H0XBJ4</accession>
<keyword evidence="3" id="KW-0732">Signal</keyword>
<keyword evidence="2" id="KW-1133">Transmembrane helix</keyword>
<dbReference type="EMBL" id="PEYV01000043">
    <property type="protein sequence ID" value="PIS21468.1"/>
    <property type="molecule type" value="Genomic_DNA"/>
</dbReference>
<reference evidence="6" key="1">
    <citation type="submission" date="2017-09" db="EMBL/GenBank/DDBJ databases">
        <title>Depth-based differentiation of microbial function through sediment-hosted aquifers and enrichment of novel symbionts in the deep terrestrial subsurface.</title>
        <authorList>
            <person name="Probst A.J."/>
            <person name="Ladd B."/>
            <person name="Jarett J.K."/>
            <person name="Geller-Mcgrath D.E."/>
            <person name="Sieber C.M.K."/>
            <person name="Emerson J.B."/>
            <person name="Anantharaman K."/>
            <person name="Thomas B.C."/>
            <person name="Malmstrom R."/>
            <person name="Stieglmeier M."/>
            <person name="Klingl A."/>
            <person name="Woyke T."/>
            <person name="Ryan C.M."/>
            <person name="Banfield J.F."/>
        </authorList>
    </citation>
    <scope>NUCLEOTIDE SEQUENCE [LARGE SCALE GENOMIC DNA]</scope>
</reference>
<proteinExistence type="predicted"/>
<comment type="caution">
    <text evidence="5">The sequence shown here is derived from an EMBL/GenBank/DDBJ whole genome shotgun (WGS) entry which is preliminary data.</text>
</comment>
<dbReference type="AlphaFoldDB" id="A0A2H0XBJ4"/>
<feature type="region of interest" description="Disordered" evidence="1">
    <location>
        <begin position="34"/>
        <end position="72"/>
    </location>
</feature>
<evidence type="ECO:0000256" key="3">
    <source>
        <dbReference type="SAM" id="SignalP"/>
    </source>
</evidence>
<name>A0A2H0XBJ4_UNCKA</name>